<organism evidence="2 3">
    <name type="scientific">Didymodactylos carnosus</name>
    <dbReference type="NCBI Taxonomy" id="1234261"/>
    <lineage>
        <taxon>Eukaryota</taxon>
        <taxon>Metazoa</taxon>
        <taxon>Spiralia</taxon>
        <taxon>Gnathifera</taxon>
        <taxon>Rotifera</taxon>
        <taxon>Eurotatoria</taxon>
        <taxon>Bdelloidea</taxon>
        <taxon>Philodinida</taxon>
        <taxon>Philodinidae</taxon>
        <taxon>Didymodactylos</taxon>
    </lineage>
</organism>
<dbReference type="AlphaFoldDB" id="A0A8S2JQQ1"/>
<evidence type="ECO:0000313" key="3">
    <source>
        <dbReference type="Proteomes" id="UP000682733"/>
    </source>
</evidence>
<dbReference type="InterPro" id="IPR008775">
    <property type="entry name" value="Phytyl_CoA_dOase-like"/>
</dbReference>
<evidence type="ECO:0008006" key="4">
    <source>
        <dbReference type="Google" id="ProtNLM"/>
    </source>
</evidence>
<dbReference type="EMBL" id="CAJNOK010008025">
    <property type="protein sequence ID" value="CAF1052007.1"/>
    <property type="molecule type" value="Genomic_DNA"/>
</dbReference>
<comment type="caution">
    <text evidence="2">The sequence shown here is derived from an EMBL/GenBank/DDBJ whole genome shotgun (WGS) entry which is preliminary data.</text>
</comment>
<name>A0A8S2JQQ1_9BILA</name>
<dbReference type="Pfam" id="PF05721">
    <property type="entry name" value="PhyH"/>
    <property type="match status" value="1"/>
</dbReference>
<gene>
    <name evidence="1" type="ORF">OVA965_LOCUS16987</name>
    <name evidence="2" type="ORF">TMI583_LOCUS16996</name>
</gene>
<dbReference type="Proteomes" id="UP000677228">
    <property type="component" value="Unassembled WGS sequence"/>
</dbReference>
<dbReference type="Gene3D" id="2.60.120.620">
    <property type="entry name" value="q2cbj1_9rhob like domain"/>
    <property type="match status" value="1"/>
</dbReference>
<proteinExistence type="predicted"/>
<dbReference type="PANTHER" id="PTHR31630:SF10">
    <property type="entry name" value="PHYTANOYL-COA DIOXYGENASE"/>
    <property type="match status" value="1"/>
</dbReference>
<evidence type="ECO:0000313" key="2">
    <source>
        <dbReference type="EMBL" id="CAF3818603.1"/>
    </source>
</evidence>
<reference evidence="2" key="1">
    <citation type="submission" date="2021-02" db="EMBL/GenBank/DDBJ databases">
        <authorList>
            <person name="Nowell W R."/>
        </authorList>
    </citation>
    <scope>NUCLEOTIDE SEQUENCE</scope>
</reference>
<evidence type="ECO:0000313" key="1">
    <source>
        <dbReference type="EMBL" id="CAF1052007.1"/>
    </source>
</evidence>
<dbReference type="Proteomes" id="UP000682733">
    <property type="component" value="Unassembled WGS sequence"/>
</dbReference>
<dbReference type="PANTHER" id="PTHR31630">
    <property type="entry name" value="PHYTANOYL-COA DIOXYGENASE-RELATED-RELATED"/>
    <property type="match status" value="1"/>
</dbReference>
<dbReference type="SUPFAM" id="SSF51197">
    <property type="entry name" value="Clavaminate synthase-like"/>
    <property type="match status" value="1"/>
</dbReference>
<sequence>MEKSSKNEIVINTSTGGRFKYVPRLNTSYYDDECANENSDSKATEYDKNGFEIDYTSSPRFSVNSTTAIQEGLKYFNENGYAVFSDVLSDDEIKTNKNLLWEFLEQLPNSHIDRDKPETWNRNWPGRLPTGILYEQGIGQSKFLWNVRNNRNIKKVFSDIWKTNELLVSFDGAGCFRDWSYNNSWKTLNGWIHVDQNPVKKPNQCCVQGLVAITDNDETTGGLVVYPKSHHRFSELTNLINSQNSGRDFIRIRLRHPILREIDSSKKVTLKLVKCKAGDLVIWDSRLIHCNTPAFKPLSNKTKCDLIRIVAYVSMSPTSFVTEGENYKTLDQFRKLRKTCVSDNCTTTHWSQELHVASDAPNIPKFSIKNLNAYQRSLIIGTNVEDSTDVVDDISE</sequence>
<accession>A0A8S2JQQ1</accession>
<protein>
    <recommendedName>
        <fullName evidence="4">Phytanoyl-CoA dioxygenase</fullName>
    </recommendedName>
</protein>
<dbReference type="EMBL" id="CAJOBA010008036">
    <property type="protein sequence ID" value="CAF3818603.1"/>
    <property type="molecule type" value="Genomic_DNA"/>
</dbReference>